<dbReference type="SUPFAM" id="SSF53756">
    <property type="entry name" value="UDP-Glycosyltransferase/glycogen phosphorylase"/>
    <property type="match status" value="1"/>
</dbReference>
<dbReference type="RefSeq" id="WP_015330697.1">
    <property type="nucleotide sequence ID" value="NC_020054.1"/>
</dbReference>
<keyword evidence="4" id="KW-1185">Reference proteome</keyword>
<proteinExistence type="predicted"/>
<protein>
    <submittedName>
        <fullName evidence="3">Putative glycosyltransferase</fullName>
    </submittedName>
</protein>
<evidence type="ECO:0000259" key="1">
    <source>
        <dbReference type="Pfam" id="PF00534"/>
    </source>
</evidence>
<accession>I0K645</accession>
<dbReference type="GO" id="GO:0016757">
    <property type="term" value="F:glycosyltransferase activity"/>
    <property type="evidence" value="ECO:0007669"/>
    <property type="project" value="InterPro"/>
</dbReference>
<dbReference type="Gene3D" id="3.40.50.2000">
    <property type="entry name" value="Glycogen Phosphorylase B"/>
    <property type="match status" value="2"/>
</dbReference>
<dbReference type="Proteomes" id="UP000011058">
    <property type="component" value="Chromosome"/>
</dbReference>
<dbReference type="STRING" id="1166018.FAES_1588"/>
<dbReference type="HOGENOM" id="CLU_009583_2_1_10"/>
<dbReference type="PATRIC" id="fig|1166018.3.peg.3323"/>
<sequence length="377" mass="41798">MHVLFPIGTFYPAQSGGPSNSVYWLTKALRQQSVQVTVVSTDTDQPVDTPRNQWLDTDAGRVRYARTRHHRLPIRAIRAALSQLPTADVVHLTSLFYTTSLVVGWVALQQGKRIVWSPRGELAAAARTQRTTSKRVVLNWLKGYAHRITFHVTSDAEAADVLAVFGPTAAVLELPNYFELPPLVARQAGRYLVFLGRLHPIKGLENLVKALAQSKVFVQENWYLRLVGPDSDGYSHHLRELATYLGIAHRIQIEAPVAGLAKAHLLANAHALLLPSHSENFGNVVIEALAQGTPVIASTGTPWQLLADRQAGFWVSNQPDSLAAALDACLSLPSLVYATHRQNARRLAQEHFDSRTNAWRWVEAYERVLNPTLLCAE</sequence>
<dbReference type="Pfam" id="PF00534">
    <property type="entry name" value="Glycos_transf_1"/>
    <property type="match status" value="1"/>
</dbReference>
<gene>
    <name evidence="3" type="primary">rfaG3</name>
    <name evidence="3" type="ORF">FAES_1588</name>
</gene>
<dbReference type="KEGG" id="fae:FAES_1588"/>
<keyword evidence="3" id="KW-0808">Transferase</keyword>
<dbReference type="OrthoDB" id="9790710at2"/>
<dbReference type="AlphaFoldDB" id="I0K645"/>
<evidence type="ECO:0000259" key="2">
    <source>
        <dbReference type="Pfam" id="PF13579"/>
    </source>
</evidence>
<reference evidence="3 4" key="1">
    <citation type="journal article" date="2012" name="J. Bacteriol.">
        <title>Genome Sequence of Fibrella aestuarina BUZ 2T, a Filamentous Marine Bacterium.</title>
        <authorList>
            <person name="Filippini M."/>
            <person name="Qi W."/>
            <person name="Blom J."/>
            <person name="Goesmann A."/>
            <person name="Smits T.H."/>
            <person name="Bagheri H.C."/>
        </authorList>
    </citation>
    <scope>NUCLEOTIDE SEQUENCE [LARGE SCALE GENOMIC DNA]</scope>
    <source>
        <strain evidence="4">BUZ 2T</strain>
    </source>
</reference>
<dbReference type="InterPro" id="IPR028098">
    <property type="entry name" value="Glyco_trans_4-like_N"/>
</dbReference>
<dbReference type="EMBL" id="HE796683">
    <property type="protein sequence ID" value="CCG99598.1"/>
    <property type="molecule type" value="Genomic_DNA"/>
</dbReference>
<evidence type="ECO:0000313" key="4">
    <source>
        <dbReference type="Proteomes" id="UP000011058"/>
    </source>
</evidence>
<dbReference type="PANTHER" id="PTHR12526">
    <property type="entry name" value="GLYCOSYLTRANSFERASE"/>
    <property type="match status" value="1"/>
</dbReference>
<dbReference type="eggNOG" id="COG0438">
    <property type="taxonomic scope" value="Bacteria"/>
</dbReference>
<evidence type="ECO:0000313" key="3">
    <source>
        <dbReference type="EMBL" id="CCG99598.1"/>
    </source>
</evidence>
<feature type="domain" description="Glycosyl transferase family 1" evidence="1">
    <location>
        <begin position="189"/>
        <end position="335"/>
    </location>
</feature>
<feature type="domain" description="Glycosyltransferase subfamily 4-like N-terminal" evidence="2">
    <location>
        <begin position="16"/>
        <end position="176"/>
    </location>
</feature>
<dbReference type="InterPro" id="IPR001296">
    <property type="entry name" value="Glyco_trans_1"/>
</dbReference>
<dbReference type="PANTHER" id="PTHR12526:SF637">
    <property type="entry name" value="GLYCOSYLTRANSFERASE EPSF-RELATED"/>
    <property type="match status" value="1"/>
</dbReference>
<name>I0K645_9BACT</name>
<organism evidence="3 4">
    <name type="scientific">Fibrella aestuarina BUZ 2</name>
    <dbReference type="NCBI Taxonomy" id="1166018"/>
    <lineage>
        <taxon>Bacteria</taxon>
        <taxon>Pseudomonadati</taxon>
        <taxon>Bacteroidota</taxon>
        <taxon>Cytophagia</taxon>
        <taxon>Cytophagales</taxon>
        <taxon>Spirosomataceae</taxon>
        <taxon>Fibrella</taxon>
    </lineage>
</organism>
<dbReference type="Pfam" id="PF13579">
    <property type="entry name" value="Glyco_trans_4_4"/>
    <property type="match status" value="1"/>
</dbReference>